<evidence type="ECO:0000313" key="3">
    <source>
        <dbReference type="EMBL" id="KAF2085982.1"/>
    </source>
</evidence>
<dbReference type="InterPro" id="IPR014347">
    <property type="entry name" value="Tautomerase/MIF_sf"/>
</dbReference>
<dbReference type="Proteomes" id="UP000799776">
    <property type="component" value="Unassembled WGS sequence"/>
</dbReference>
<accession>A0A9P4LVI3</accession>
<dbReference type="EMBL" id="ML978727">
    <property type="protein sequence ID" value="KAF2085982.1"/>
    <property type="molecule type" value="Genomic_DNA"/>
</dbReference>
<feature type="transmembrane region" description="Helical" evidence="1">
    <location>
        <begin position="23"/>
        <end position="46"/>
    </location>
</feature>
<organism evidence="3 4">
    <name type="scientific">Saccharata proteae CBS 121410</name>
    <dbReference type="NCBI Taxonomy" id="1314787"/>
    <lineage>
        <taxon>Eukaryota</taxon>
        <taxon>Fungi</taxon>
        <taxon>Dikarya</taxon>
        <taxon>Ascomycota</taxon>
        <taxon>Pezizomycotina</taxon>
        <taxon>Dothideomycetes</taxon>
        <taxon>Dothideomycetes incertae sedis</taxon>
        <taxon>Botryosphaeriales</taxon>
        <taxon>Saccharataceae</taxon>
        <taxon>Saccharata</taxon>
    </lineage>
</organism>
<keyword evidence="1" id="KW-1133">Transmembrane helix</keyword>
<dbReference type="OrthoDB" id="2129288at2759"/>
<gene>
    <name evidence="3" type="ORF">K490DRAFT_45467</name>
</gene>
<feature type="domain" description="Tautomerase cis-CaaD-like" evidence="2">
    <location>
        <begin position="1"/>
        <end position="142"/>
    </location>
</feature>
<protein>
    <recommendedName>
        <fullName evidence="2">Tautomerase cis-CaaD-like domain-containing protein</fullName>
    </recommendedName>
</protein>
<dbReference type="Gene3D" id="3.30.429.10">
    <property type="entry name" value="Macrophage Migration Inhibitory Factor"/>
    <property type="match status" value="1"/>
</dbReference>
<reference evidence="3" key="1">
    <citation type="journal article" date="2020" name="Stud. Mycol.">
        <title>101 Dothideomycetes genomes: a test case for predicting lifestyles and emergence of pathogens.</title>
        <authorList>
            <person name="Haridas S."/>
            <person name="Albert R."/>
            <person name="Binder M."/>
            <person name="Bloem J."/>
            <person name="Labutti K."/>
            <person name="Salamov A."/>
            <person name="Andreopoulos B."/>
            <person name="Baker S."/>
            <person name="Barry K."/>
            <person name="Bills G."/>
            <person name="Bluhm B."/>
            <person name="Cannon C."/>
            <person name="Castanera R."/>
            <person name="Culley D."/>
            <person name="Daum C."/>
            <person name="Ezra D."/>
            <person name="Gonzalez J."/>
            <person name="Henrissat B."/>
            <person name="Kuo A."/>
            <person name="Liang C."/>
            <person name="Lipzen A."/>
            <person name="Lutzoni F."/>
            <person name="Magnuson J."/>
            <person name="Mondo S."/>
            <person name="Nolan M."/>
            <person name="Ohm R."/>
            <person name="Pangilinan J."/>
            <person name="Park H.-J."/>
            <person name="Ramirez L."/>
            <person name="Alfaro M."/>
            <person name="Sun H."/>
            <person name="Tritt A."/>
            <person name="Yoshinaga Y."/>
            <person name="Zwiers L.-H."/>
            <person name="Turgeon B."/>
            <person name="Goodwin S."/>
            <person name="Spatafora J."/>
            <person name="Crous P."/>
            <person name="Grigoriev I."/>
        </authorList>
    </citation>
    <scope>NUCLEOTIDE SEQUENCE</scope>
    <source>
        <strain evidence="3">CBS 121410</strain>
    </source>
</reference>
<evidence type="ECO:0000313" key="4">
    <source>
        <dbReference type="Proteomes" id="UP000799776"/>
    </source>
</evidence>
<proteinExistence type="predicted"/>
<dbReference type="Pfam" id="PF14832">
    <property type="entry name" value="Tautomerase_3"/>
    <property type="match status" value="1"/>
</dbReference>
<evidence type="ECO:0000259" key="2">
    <source>
        <dbReference type="Pfam" id="PF14832"/>
    </source>
</evidence>
<keyword evidence="4" id="KW-1185">Reference proteome</keyword>
<keyword evidence="1" id="KW-0812">Transmembrane</keyword>
<comment type="caution">
    <text evidence="3">The sequence shown here is derived from an EMBL/GenBank/DDBJ whole genome shotgun (WGS) entry which is preliminary data.</text>
</comment>
<evidence type="ECO:0000256" key="1">
    <source>
        <dbReference type="SAM" id="Phobius"/>
    </source>
</evidence>
<sequence length="159" mass="18095">MPLWRVFHPSNTTFQTPSSKADLSAAITSLYTSFGLPAFYVIVLFIPIDPQDMFVGGVNQSDGERRPFVRIVFENIARNVPEGQARLNFLDKVDKALYPHILAKNYDLEYHGVETERSLWKINGMVAPPTGSEGEKMWIREGRAVEWEGKDGEWPHGER</sequence>
<dbReference type="AlphaFoldDB" id="A0A9P4LVI3"/>
<dbReference type="InterPro" id="IPR028116">
    <property type="entry name" value="Cis-CaaD-like"/>
</dbReference>
<keyword evidence="1" id="KW-0472">Membrane</keyword>
<name>A0A9P4LVI3_9PEZI</name>